<proteinExistence type="predicted"/>
<gene>
    <name evidence="1" type="ORF">ACFP1K_31770</name>
</gene>
<accession>A0ABW1NU09</accession>
<reference evidence="2" key="1">
    <citation type="journal article" date="2019" name="Int. J. Syst. Evol. Microbiol.">
        <title>The Global Catalogue of Microorganisms (GCM) 10K type strain sequencing project: providing services to taxonomists for standard genome sequencing and annotation.</title>
        <authorList>
            <consortium name="The Broad Institute Genomics Platform"/>
            <consortium name="The Broad Institute Genome Sequencing Center for Infectious Disease"/>
            <person name="Wu L."/>
            <person name="Ma J."/>
        </authorList>
    </citation>
    <scope>NUCLEOTIDE SEQUENCE [LARGE SCALE GENOMIC DNA]</scope>
    <source>
        <strain evidence="2">JCM 30346</strain>
    </source>
</reference>
<dbReference type="RefSeq" id="WP_380760279.1">
    <property type="nucleotide sequence ID" value="NZ_JBHSRF010000069.1"/>
</dbReference>
<dbReference type="Gene3D" id="3.30.530.20">
    <property type="match status" value="1"/>
</dbReference>
<dbReference type="Proteomes" id="UP001596137">
    <property type="component" value="Unassembled WGS sequence"/>
</dbReference>
<protein>
    <recommendedName>
        <fullName evidence="3">SRPBCC family protein</fullName>
    </recommendedName>
</protein>
<organism evidence="1 2">
    <name type="scientific">Sphaerisporangium aureirubrum</name>
    <dbReference type="NCBI Taxonomy" id="1544736"/>
    <lineage>
        <taxon>Bacteria</taxon>
        <taxon>Bacillati</taxon>
        <taxon>Actinomycetota</taxon>
        <taxon>Actinomycetes</taxon>
        <taxon>Streptosporangiales</taxon>
        <taxon>Streptosporangiaceae</taxon>
        <taxon>Sphaerisporangium</taxon>
    </lineage>
</organism>
<evidence type="ECO:0008006" key="3">
    <source>
        <dbReference type="Google" id="ProtNLM"/>
    </source>
</evidence>
<dbReference type="InterPro" id="IPR023393">
    <property type="entry name" value="START-like_dom_sf"/>
</dbReference>
<dbReference type="SUPFAM" id="SSF55961">
    <property type="entry name" value="Bet v1-like"/>
    <property type="match status" value="1"/>
</dbReference>
<comment type="caution">
    <text evidence="1">The sequence shown here is derived from an EMBL/GenBank/DDBJ whole genome shotgun (WGS) entry which is preliminary data.</text>
</comment>
<evidence type="ECO:0000313" key="2">
    <source>
        <dbReference type="Proteomes" id="UP001596137"/>
    </source>
</evidence>
<keyword evidence="2" id="KW-1185">Reference proteome</keyword>
<dbReference type="EMBL" id="JBHSRF010000069">
    <property type="protein sequence ID" value="MFC6085782.1"/>
    <property type="molecule type" value="Genomic_DNA"/>
</dbReference>
<sequence>MRLLPRRRVTHELSFEVGAPLSRVFAAYSDVGNHLGKHSFLRRIITHRDWYEDDTRHVDFTAVERIPVAGVPVTSRTHARQRIHPAEFFYETDTRSAPGVVTHQKVVFLDLGDGRTGVTEHLTFEANSLLIGFAVTMGVAAHKETQAALKKALENGEL</sequence>
<evidence type="ECO:0000313" key="1">
    <source>
        <dbReference type="EMBL" id="MFC6085782.1"/>
    </source>
</evidence>
<name>A0ABW1NU09_9ACTN</name>